<dbReference type="GO" id="GO:0019678">
    <property type="term" value="P:propionate metabolic process, methylmalonyl pathway"/>
    <property type="evidence" value="ECO:0007669"/>
    <property type="project" value="TreeGrafter"/>
</dbReference>
<dbReference type="SUPFAM" id="SSF52242">
    <property type="entry name" value="Cobalamin (vitamin B12)-binding domain"/>
    <property type="match status" value="1"/>
</dbReference>
<evidence type="ECO:0000313" key="7">
    <source>
        <dbReference type="EMBL" id="VFK80618.1"/>
    </source>
</evidence>
<evidence type="ECO:0000256" key="3">
    <source>
        <dbReference type="ARBA" id="ARBA00022723"/>
    </source>
</evidence>
<dbReference type="NCBIfam" id="TIGR00640">
    <property type="entry name" value="acid_CoA_mut_C"/>
    <property type="match status" value="1"/>
</dbReference>
<feature type="domain" description="B12-binding" evidence="6">
    <location>
        <begin position="1"/>
        <end position="90"/>
    </location>
</feature>
<dbReference type="EMBL" id="CAADHB010000133">
    <property type="protein sequence ID" value="VFK80618.1"/>
    <property type="molecule type" value="Genomic_DNA"/>
</dbReference>
<protein>
    <submittedName>
        <fullName evidence="7">Methylmalonyl-CoA mutase C-terminal domain-containing protein</fullName>
    </submittedName>
</protein>
<dbReference type="InterPro" id="IPR006158">
    <property type="entry name" value="Cobalamin-bd"/>
</dbReference>
<sequence length="90" mass="9803">MKWLVRPWKTTPTSIGMSTTTAGHKTLLPELVKELKGLDREDIMVVVGGVIPAQDYDFLYQNGASAIFGPGTVIPVAAQKVIAELDRRHG</sequence>
<evidence type="ECO:0000256" key="5">
    <source>
        <dbReference type="ARBA" id="ARBA00023285"/>
    </source>
</evidence>
<evidence type="ECO:0000256" key="4">
    <source>
        <dbReference type="ARBA" id="ARBA00023235"/>
    </source>
</evidence>
<evidence type="ECO:0000256" key="1">
    <source>
        <dbReference type="ARBA" id="ARBA00001922"/>
    </source>
</evidence>
<keyword evidence="2" id="KW-0846">Cobalamin</keyword>
<dbReference type="PROSITE" id="PS51332">
    <property type="entry name" value="B12_BINDING"/>
    <property type="match status" value="1"/>
</dbReference>
<comment type="cofactor">
    <cofactor evidence="1">
        <name>adenosylcob(III)alamin</name>
        <dbReference type="ChEBI" id="CHEBI:18408"/>
    </cofactor>
</comment>
<proteinExistence type="predicted"/>
<keyword evidence="3" id="KW-0479">Metal-binding</keyword>
<dbReference type="GO" id="GO:0004494">
    <property type="term" value="F:methylmalonyl-CoA mutase activity"/>
    <property type="evidence" value="ECO:0007669"/>
    <property type="project" value="TreeGrafter"/>
</dbReference>
<dbReference type="PANTHER" id="PTHR48101:SF4">
    <property type="entry name" value="METHYLMALONYL-COA MUTASE, MITOCHONDRIAL"/>
    <property type="match status" value="1"/>
</dbReference>
<dbReference type="GO" id="GO:0005737">
    <property type="term" value="C:cytoplasm"/>
    <property type="evidence" value="ECO:0007669"/>
    <property type="project" value="TreeGrafter"/>
</dbReference>
<dbReference type="PANTHER" id="PTHR48101">
    <property type="entry name" value="METHYLMALONYL-COA MUTASE, MITOCHONDRIAL-RELATED"/>
    <property type="match status" value="1"/>
</dbReference>
<dbReference type="AlphaFoldDB" id="A0A451BQR6"/>
<dbReference type="GO" id="GO:0031419">
    <property type="term" value="F:cobalamin binding"/>
    <property type="evidence" value="ECO:0007669"/>
    <property type="project" value="UniProtKB-KW"/>
</dbReference>
<gene>
    <name evidence="7" type="ORF">BECKSD772D_GA0070982_113316</name>
</gene>
<evidence type="ECO:0000256" key="2">
    <source>
        <dbReference type="ARBA" id="ARBA00022628"/>
    </source>
</evidence>
<dbReference type="GO" id="GO:0046872">
    <property type="term" value="F:metal ion binding"/>
    <property type="evidence" value="ECO:0007669"/>
    <property type="project" value="UniProtKB-KW"/>
</dbReference>
<organism evidence="7">
    <name type="scientific">Candidatus Kentrum sp. SD</name>
    <dbReference type="NCBI Taxonomy" id="2126332"/>
    <lineage>
        <taxon>Bacteria</taxon>
        <taxon>Pseudomonadati</taxon>
        <taxon>Pseudomonadota</taxon>
        <taxon>Gammaproteobacteria</taxon>
        <taxon>Candidatus Kentrum</taxon>
    </lineage>
</organism>
<dbReference type="InterPro" id="IPR036724">
    <property type="entry name" value="Cobalamin-bd_sf"/>
</dbReference>
<name>A0A451BQR6_9GAMM</name>
<dbReference type="InterPro" id="IPR006159">
    <property type="entry name" value="Acid_CoA_mut_C"/>
</dbReference>
<keyword evidence="4" id="KW-0413">Isomerase</keyword>
<accession>A0A451BQR6</accession>
<keyword evidence="5" id="KW-0170">Cobalt</keyword>
<dbReference type="Gene3D" id="3.40.50.280">
    <property type="entry name" value="Cobalamin-binding domain"/>
    <property type="match status" value="1"/>
</dbReference>
<reference evidence="7" key="1">
    <citation type="submission" date="2019-02" db="EMBL/GenBank/DDBJ databases">
        <authorList>
            <person name="Gruber-Vodicka R. H."/>
            <person name="Seah K. B. B."/>
        </authorList>
    </citation>
    <scope>NUCLEOTIDE SEQUENCE</scope>
    <source>
        <strain evidence="7">BECK_S127</strain>
    </source>
</reference>
<evidence type="ECO:0000259" key="6">
    <source>
        <dbReference type="PROSITE" id="PS51332"/>
    </source>
</evidence>